<keyword evidence="4" id="KW-0564">Palmitate</keyword>
<dbReference type="Proteomes" id="UP000626148">
    <property type="component" value="Unassembled WGS sequence"/>
</dbReference>
<accession>A0A918JZC4</accession>
<dbReference type="SMART" id="SM00564">
    <property type="entry name" value="PQQ"/>
    <property type="match status" value="4"/>
</dbReference>
<evidence type="ECO:0000256" key="1">
    <source>
        <dbReference type="ARBA" id="ARBA00022729"/>
    </source>
</evidence>
<dbReference type="InterPro" id="IPR018391">
    <property type="entry name" value="PQQ_b-propeller_rpt"/>
</dbReference>
<feature type="signal peptide" evidence="5">
    <location>
        <begin position="1"/>
        <end position="24"/>
    </location>
</feature>
<dbReference type="HAMAP" id="MF_00923">
    <property type="entry name" value="OM_assembly_BamB"/>
    <property type="match status" value="1"/>
</dbReference>
<keyword evidence="4" id="KW-0449">Lipoprotein</keyword>
<dbReference type="InterPro" id="IPR015943">
    <property type="entry name" value="WD40/YVTN_repeat-like_dom_sf"/>
</dbReference>
<dbReference type="GO" id="GO:0009279">
    <property type="term" value="C:cell outer membrane"/>
    <property type="evidence" value="ECO:0007669"/>
    <property type="project" value="UniProtKB-SubCell"/>
</dbReference>
<keyword evidence="8" id="KW-1185">Reference proteome</keyword>
<dbReference type="NCBIfam" id="TIGR03300">
    <property type="entry name" value="assembly_YfgL"/>
    <property type="match status" value="1"/>
</dbReference>
<evidence type="ECO:0000256" key="2">
    <source>
        <dbReference type="ARBA" id="ARBA00023136"/>
    </source>
</evidence>
<organism evidence="7 8">
    <name type="scientific">Saccharospirillum salsuginis</name>
    <dbReference type="NCBI Taxonomy" id="418750"/>
    <lineage>
        <taxon>Bacteria</taxon>
        <taxon>Pseudomonadati</taxon>
        <taxon>Pseudomonadota</taxon>
        <taxon>Gammaproteobacteria</taxon>
        <taxon>Oceanospirillales</taxon>
        <taxon>Saccharospirillaceae</taxon>
        <taxon>Saccharospirillum</taxon>
    </lineage>
</organism>
<protein>
    <recommendedName>
        <fullName evidence="4">Outer membrane protein assembly factor BamB</fullName>
    </recommendedName>
</protein>
<reference evidence="7" key="1">
    <citation type="journal article" date="2014" name="Int. J. Syst. Evol. Microbiol.">
        <title>Complete genome sequence of Corynebacterium casei LMG S-19264T (=DSM 44701T), isolated from a smear-ripened cheese.</title>
        <authorList>
            <consortium name="US DOE Joint Genome Institute (JGI-PGF)"/>
            <person name="Walter F."/>
            <person name="Albersmeier A."/>
            <person name="Kalinowski J."/>
            <person name="Ruckert C."/>
        </authorList>
    </citation>
    <scope>NUCLEOTIDE SEQUENCE</scope>
    <source>
        <strain evidence="7">KCTC 22169</strain>
    </source>
</reference>
<keyword evidence="3 4" id="KW-0998">Cell outer membrane</keyword>
<dbReference type="GO" id="GO:0051205">
    <property type="term" value="P:protein insertion into membrane"/>
    <property type="evidence" value="ECO:0007669"/>
    <property type="project" value="UniProtKB-UniRule"/>
</dbReference>
<dbReference type="GO" id="GO:0043165">
    <property type="term" value="P:Gram-negative-bacterium-type cell outer membrane assembly"/>
    <property type="evidence" value="ECO:0007669"/>
    <property type="project" value="UniProtKB-UniRule"/>
</dbReference>
<dbReference type="RefSeq" id="WP_189606511.1">
    <property type="nucleotide sequence ID" value="NZ_BMXR01000001.1"/>
</dbReference>
<evidence type="ECO:0000256" key="4">
    <source>
        <dbReference type="HAMAP-Rule" id="MF_00923"/>
    </source>
</evidence>
<reference evidence="7" key="2">
    <citation type="submission" date="2020-09" db="EMBL/GenBank/DDBJ databases">
        <authorList>
            <person name="Sun Q."/>
            <person name="Kim S."/>
        </authorList>
    </citation>
    <scope>NUCLEOTIDE SEQUENCE</scope>
    <source>
        <strain evidence="7">KCTC 22169</strain>
    </source>
</reference>
<dbReference type="PANTHER" id="PTHR34512:SF30">
    <property type="entry name" value="OUTER MEMBRANE PROTEIN ASSEMBLY FACTOR BAMB"/>
    <property type="match status" value="1"/>
</dbReference>
<dbReference type="EMBL" id="BMXR01000001">
    <property type="protein sequence ID" value="GGX38430.1"/>
    <property type="molecule type" value="Genomic_DNA"/>
</dbReference>
<evidence type="ECO:0000256" key="3">
    <source>
        <dbReference type="ARBA" id="ARBA00023237"/>
    </source>
</evidence>
<keyword evidence="1 4" id="KW-0732">Signal</keyword>
<dbReference type="Gene3D" id="2.130.10.10">
    <property type="entry name" value="YVTN repeat-like/Quinoprotein amine dehydrogenase"/>
    <property type="match status" value="1"/>
</dbReference>
<dbReference type="PANTHER" id="PTHR34512">
    <property type="entry name" value="CELL SURFACE PROTEIN"/>
    <property type="match status" value="1"/>
</dbReference>
<evidence type="ECO:0000256" key="5">
    <source>
        <dbReference type="SAM" id="SignalP"/>
    </source>
</evidence>
<sequence length="381" mass="41856">MRTTALATLLLVALTGCISGPLKEAPEPLPADVPTKAKLNIDWWHILIPFYTEVPFHRIAPTLTDRGILTASPFGEVVLMSPEGDFIWRRQIADQISAPVAADNRQMAVVTGNGDLQLLDWNGNTLWRTPIAALATEAPVLLEDRIIVQTTDGRISALERNTGRALWVYQDAQPELTITGTARPTVIDNLVVTGLANGKLVALNLNDGSPAWEYRIARAQGKTDVSRLVDVDASVSVVDGMILAAGYQGDMLVIEAASGRVLASKPLSTYRAIVPGEQYWYAVNDKSRVLALDPNTLDPVWTQDQFTYRRLSKVVPWKDALAVSDAQGYVHLLDAETGDWLVSREIDWTGVNTAPMVMGDYLLQQGNSSRIKRLSFERRAN</sequence>
<name>A0A918JZC4_9GAMM</name>
<keyword evidence="2 4" id="KW-0472">Membrane</keyword>
<dbReference type="Pfam" id="PF13360">
    <property type="entry name" value="PQQ_2"/>
    <property type="match status" value="1"/>
</dbReference>
<dbReference type="PROSITE" id="PS51257">
    <property type="entry name" value="PROKAR_LIPOPROTEIN"/>
    <property type="match status" value="1"/>
</dbReference>
<proteinExistence type="inferred from homology"/>
<dbReference type="InterPro" id="IPR011047">
    <property type="entry name" value="Quinoprotein_ADH-like_sf"/>
</dbReference>
<dbReference type="AlphaFoldDB" id="A0A918JZC4"/>
<dbReference type="InterPro" id="IPR017687">
    <property type="entry name" value="BamB"/>
</dbReference>
<feature type="chain" id="PRO_5036966397" description="Outer membrane protein assembly factor BamB" evidence="5">
    <location>
        <begin position="25"/>
        <end position="381"/>
    </location>
</feature>
<gene>
    <name evidence="4 7" type="primary">bamB</name>
    <name evidence="7" type="ORF">GCM10007392_00750</name>
</gene>
<feature type="domain" description="Pyrrolo-quinoline quinone repeat" evidence="6">
    <location>
        <begin position="75"/>
        <end position="303"/>
    </location>
</feature>
<comment type="function">
    <text evidence="4">Part of the outer membrane protein assembly complex, which is involved in assembly and insertion of beta-barrel proteins into the outer membrane.</text>
</comment>
<comment type="similarity">
    <text evidence="4">Belongs to the BamB family.</text>
</comment>
<evidence type="ECO:0000313" key="8">
    <source>
        <dbReference type="Proteomes" id="UP000626148"/>
    </source>
</evidence>
<comment type="subcellular location">
    <subcellularLocation>
        <location evidence="4">Cell outer membrane</location>
        <topology evidence="4">Lipid-anchor</topology>
    </subcellularLocation>
</comment>
<evidence type="ECO:0000259" key="6">
    <source>
        <dbReference type="Pfam" id="PF13360"/>
    </source>
</evidence>
<comment type="caution">
    <text evidence="7">The sequence shown here is derived from an EMBL/GenBank/DDBJ whole genome shotgun (WGS) entry which is preliminary data.</text>
</comment>
<comment type="subunit">
    <text evidence="4">Part of the Bam complex.</text>
</comment>
<dbReference type="InterPro" id="IPR002372">
    <property type="entry name" value="PQQ_rpt_dom"/>
</dbReference>
<dbReference type="SUPFAM" id="SSF50998">
    <property type="entry name" value="Quinoprotein alcohol dehydrogenase-like"/>
    <property type="match status" value="1"/>
</dbReference>
<evidence type="ECO:0000313" key="7">
    <source>
        <dbReference type="EMBL" id="GGX38430.1"/>
    </source>
</evidence>